<proteinExistence type="predicted"/>
<gene>
    <name evidence="1" type="ORF">SO802_007504</name>
</gene>
<reference evidence="1 2" key="1">
    <citation type="submission" date="2024-01" db="EMBL/GenBank/DDBJ databases">
        <title>A telomere-to-telomere, gap-free genome of sweet tea (Lithocarpus litseifolius).</title>
        <authorList>
            <person name="Zhou J."/>
        </authorList>
    </citation>
    <scope>NUCLEOTIDE SEQUENCE [LARGE SCALE GENOMIC DNA]</scope>
    <source>
        <strain evidence="1">Zhou-2022a</strain>
        <tissue evidence="1">Leaf</tissue>
    </source>
</reference>
<organism evidence="1 2">
    <name type="scientific">Lithocarpus litseifolius</name>
    <dbReference type="NCBI Taxonomy" id="425828"/>
    <lineage>
        <taxon>Eukaryota</taxon>
        <taxon>Viridiplantae</taxon>
        <taxon>Streptophyta</taxon>
        <taxon>Embryophyta</taxon>
        <taxon>Tracheophyta</taxon>
        <taxon>Spermatophyta</taxon>
        <taxon>Magnoliopsida</taxon>
        <taxon>eudicotyledons</taxon>
        <taxon>Gunneridae</taxon>
        <taxon>Pentapetalae</taxon>
        <taxon>rosids</taxon>
        <taxon>fabids</taxon>
        <taxon>Fagales</taxon>
        <taxon>Fagaceae</taxon>
        <taxon>Lithocarpus</taxon>
    </lineage>
</organism>
<evidence type="ECO:0000313" key="1">
    <source>
        <dbReference type="EMBL" id="KAL0012396.1"/>
    </source>
</evidence>
<protein>
    <submittedName>
        <fullName evidence="1">Uncharacterized protein</fullName>
    </submittedName>
</protein>
<accession>A0AAW2DUH5</accession>
<dbReference type="AlphaFoldDB" id="A0AAW2DUH5"/>
<keyword evidence="2" id="KW-1185">Reference proteome</keyword>
<dbReference type="EMBL" id="JAZDWU010000002">
    <property type="protein sequence ID" value="KAL0012396.1"/>
    <property type="molecule type" value="Genomic_DNA"/>
</dbReference>
<sequence>MKTFSKDFEDDEEEWKIFNEAVREIVTVNKNKKYKKGLRLLGTRVANLEMRN</sequence>
<comment type="caution">
    <text evidence="1">The sequence shown here is derived from an EMBL/GenBank/DDBJ whole genome shotgun (WGS) entry which is preliminary data.</text>
</comment>
<name>A0AAW2DUH5_9ROSI</name>
<evidence type="ECO:0000313" key="2">
    <source>
        <dbReference type="Proteomes" id="UP001459277"/>
    </source>
</evidence>
<dbReference type="Proteomes" id="UP001459277">
    <property type="component" value="Unassembled WGS sequence"/>
</dbReference>